<dbReference type="InterPro" id="IPR036573">
    <property type="entry name" value="CBM_sf_5/12"/>
</dbReference>
<keyword evidence="8" id="KW-1185">Reference proteome</keyword>
<dbReference type="CDD" id="cd00063">
    <property type="entry name" value="FN3"/>
    <property type="match status" value="2"/>
</dbReference>
<dbReference type="Pfam" id="PF00041">
    <property type="entry name" value="fn3"/>
    <property type="match status" value="2"/>
</dbReference>
<dbReference type="InterPro" id="IPR013783">
    <property type="entry name" value="Ig-like_fold"/>
</dbReference>
<dbReference type="GO" id="GO:0000272">
    <property type="term" value="P:polysaccharide catabolic process"/>
    <property type="evidence" value="ECO:0007669"/>
    <property type="project" value="UniProtKB-KW"/>
</dbReference>
<evidence type="ECO:0000256" key="2">
    <source>
        <dbReference type="ARBA" id="ARBA00022525"/>
    </source>
</evidence>
<dbReference type="CDD" id="cd12214">
    <property type="entry name" value="ChiA1_BD"/>
    <property type="match status" value="1"/>
</dbReference>
<dbReference type="SUPFAM" id="SSF51055">
    <property type="entry name" value="Carbohydrate binding domain"/>
    <property type="match status" value="1"/>
</dbReference>
<evidence type="ECO:0000259" key="6">
    <source>
        <dbReference type="PROSITE" id="PS50853"/>
    </source>
</evidence>
<dbReference type="InterPro" id="IPR014756">
    <property type="entry name" value="Ig_E-set"/>
</dbReference>
<dbReference type="Pfam" id="PF03067">
    <property type="entry name" value="LPMO_10"/>
    <property type="match status" value="1"/>
</dbReference>
<accession>A0A920CS68</accession>
<dbReference type="Pfam" id="PF02839">
    <property type="entry name" value="CBM_5_12"/>
    <property type="match status" value="1"/>
</dbReference>
<keyword evidence="3" id="KW-0732">Signal</keyword>
<protein>
    <submittedName>
        <fullName evidence="7">Chitin-binding protein</fullName>
    </submittedName>
</protein>
<dbReference type="InterPro" id="IPR003610">
    <property type="entry name" value="CBM5/12"/>
</dbReference>
<dbReference type="InterPro" id="IPR004302">
    <property type="entry name" value="Cellulose/chitin-bd_N"/>
</dbReference>
<dbReference type="EMBL" id="BORT01000006">
    <property type="protein sequence ID" value="GIO47128.1"/>
    <property type="molecule type" value="Genomic_DNA"/>
</dbReference>
<dbReference type="Gene3D" id="2.60.40.10">
    <property type="entry name" value="Immunoglobulins"/>
    <property type="match status" value="2"/>
</dbReference>
<dbReference type="PANTHER" id="PTHR34823:SF1">
    <property type="entry name" value="CHITIN-BINDING TYPE-4 DOMAIN-CONTAINING PROTEIN"/>
    <property type="match status" value="1"/>
</dbReference>
<dbReference type="InterPro" id="IPR051024">
    <property type="entry name" value="GlcNAc_Chitin_IntDeg"/>
</dbReference>
<dbReference type="PROSITE" id="PS50853">
    <property type="entry name" value="FN3"/>
    <property type="match status" value="2"/>
</dbReference>
<dbReference type="SMART" id="SM00060">
    <property type="entry name" value="FN3"/>
    <property type="match status" value="2"/>
</dbReference>
<evidence type="ECO:0000313" key="8">
    <source>
        <dbReference type="Proteomes" id="UP000682811"/>
    </source>
</evidence>
<comment type="subcellular location">
    <subcellularLocation>
        <location evidence="1">Secreted</location>
    </subcellularLocation>
</comment>
<dbReference type="Gene3D" id="2.10.10.20">
    <property type="entry name" value="Carbohydrate-binding module superfamily 5/12"/>
    <property type="match status" value="1"/>
</dbReference>
<sequence>MTTLRLPNNRLTKWLVAGGMLLFMMALMLMIADRASAHGYVNSPSSRAYLCKTGDNTNCGPIMYEPQSLEAPKGFPAAGPADGKIASANGAFPDLDAQSATRWKKVSISPGTNTFTWTLTARHATTSWKYYITKQNWNPNAPLTRDSFDLTPFCSVNYNGVQPPGTYSDTCTVPSRTGYQVILAVWEIADTGNAFYNVIDVDFGGGSPGDTTPPTAPTGLAVSNITSTGATLSWGASTDNVGVTGYKVYNGSTLVTTTGGNTLSYNVTGLTPSTSYTFNVKAVDAAGNTSPASNAVTFTTSPLPPADTEPPTAPTGLQVNGTPTSSSISLSWNASTDNVGVAGYRIYTGTTLAGTVSGTTLSYTVTGLTAKTSYTFTVRAFDAAGNESPNSNAVTATTADGPAAAPWAPNVSYTVGTLVSYNGAIYECRQAHTSIVGWEPSNVPALWLLK</sequence>
<dbReference type="GO" id="GO:0030246">
    <property type="term" value="F:carbohydrate binding"/>
    <property type="evidence" value="ECO:0007669"/>
    <property type="project" value="InterPro"/>
</dbReference>
<dbReference type="AlphaFoldDB" id="A0A920CS68"/>
<dbReference type="GO" id="GO:0005576">
    <property type="term" value="C:extracellular region"/>
    <property type="evidence" value="ECO:0007669"/>
    <property type="project" value="UniProtKB-SubCell"/>
</dbReference>
<dbReference type="SMART" id="SM00495">
    <property type="entry name" value="ChtBD3"/>
    <property type="match status" value="1"/>
</dbReference>
<dbReference type="Proteomes" id="UP000682811">
    <property type="component" value="Unassembled WGS sequence"/>
</dbReference>
<keyword evidence="2" id="KW-0964">Secreted</keyword>
<feature type="domain" description="Fibronectin type-III" evidence="6">
    <location>
        <begin position="213"/>
        <end position="303"/>
    </location>
</feature>
<reference evidence="7 8" key="1">
    <citation type="submission" date="2021-03" db="EMBL/GenBank/DDBJ databases">
        <title>Antimicrobial resistance genes in bacteria isolated from Japanese honey, and their potential for conferring macrolide and lincosamide resistance in the American foulbrood pathogen Paenibacillus larvae.</title>
        <authorList>
            <person name="Okamoto M."/>
            <person name="Kumagai M."/>
            <person name="Kanamori H."/>
            <person name="Takamatsu D."/>
        </authorList>
    </citation>
    <scope>NUCLEOTIDE SEQUENCE [LARGE SCALE GENOMIC DNA]</scope>
    <source>
        <strain evidence="7 8">J34TS1</strain>
    </source>
</reference>
<dbReference type="PANTHER" id="PTHR34823">
    <property type="entry name" value="GLCNAC-BINDING PROTEIN A"/>
    <property type="match status" value="1"/>
</dbReference>
<feature type="domain" description="Fibronectin type-III" evidence="6">
    <location>
        <begin position="313"/>
        <end position="401"/>
    </location>
</feature>
<gene>
    <name evidence="7" type="ORF">J34TS1_18930</name>
</gene>
<evidence type="ECO:0000256" key="5">
    <source>
        <dbReference type="ARBA" id="ARBA00023326"/>
    </source>
</evidence>
<evidence type="ECO:0000313" key="7">
    <source>
        <dbReference type="EMBL" id="GIO47128.1"/>
    </source>
</evidence>
<keyword evidence="5" id="KW-0624">Polysaccharide degradation</keyword>
<keyword evidence="4" id="KW-0378">Hydrolase</keyword>
<evidence type="ECO:0000256" key="3">
    <source>
        <dbReference type="ARBA" id="ARBA00022729"/>
    </source>
</evidence>
<dbReference type="SUPFAM" id="SSF49265">
    <property type="entry name" value="Fibronectin type III"/>
    <property type="match status" value="1"/>
</dbReference>
<evidence type="ECO:0000256" key="4">
    <source>
        <dbReference type="ARBA" id="ARBA00022801"/>
    </source>
</evidence>
<dbReference type="SUPFAM" id="SSF81296">
    <property type="entry name" value="E set domains"/>
    <property type="match status" value="1"/>
</dbReference>
<organism evidence="7 8">
    <name type="scientific">Paenibacillus azoreducens</name>
    <dbReference type="NCBI Taxonomy" id="116718"/>
    <lineage>
        <taxon>Bacteria</taxon>
        <taxon>Bacillati</taxon>
        <taxon>Bacillota</taxon>
        <taxon>Bacilli</taxon>
        <taxon>Bacillales</taxon>
        <taxon>Paenibacillaceae</taxon>
        <taxon>Paenibacillus</taxon>
    </lineage>
</organism>
<dbReference type="CDD" id="cd21177">
    <property type="entry name" value="LPMO_AA10"/>
    <property type="match status" value="1"/>
</dbReference>
<dbReference type="GO" id="GO:0004553">
    <property type="term" value="F:hydrolase activity, hydrolyzing O-glycosyl compounds"/>
    <property type="evidence" value="ECO:0007669"/>
    <property type="project" value="InterPro"/>
</dbReference>
<dbReference type="InterPro" id="IPR036116">
    <property type="entry name" value="FN3_sf"/>
</dbReference>
<comment type="caution">
    <text evidence="7">The sequence shown here is derived from an EMBL/GenBank/DDBJ whole genome shotgun (WGS) entry which is preliminary data.</text>
</comment>
<dbReference type="InterPro" id="IPR003961">
    <property type="entry name" value="FN3_dom"/>
</dbReference>
<name>A0A920CS68_9BACL</name>
<dbReference type="FunFam" id="2.70.50.50:FF:000001">
    <property type="entry name" value="Chitin-binding protein"/>
    <property type="match status" value="1"/>
</dbReference>
<dbReference type="Gene3D" id="2.70.50.50">
    <property type="entry name" value="chitin-binding protein cbp21"/>
    <property type="match status" value="1"/>
</dbReference>
<keyword evidence="5" id="KW-0119">Carbohydrate metabolism</keyword>
<dbReference type="RefSeq" id="WP_212978031.1">
    <property type="nucleotide sequence ID" value="NZ_AP025343.1"/>
</dbReference>
<proteinExistence type="predicted"/>
<evidence type="ECO:0000256" key="1">
    <source>
        <dbReference type="ARBA" id="ARBA00004613"/>
    </source>
</evidence>